<keyword evidence="13" id="KW-1185">Reference proteome</keyword>
<feature type="binding site" evidence="8">
    <location>
        <position position="92"/>
    </location>
    <ligand>
        <name>[4Fe-4S] cluster</name>
        <dbReference type="ChEBI" id="CHEBI:49883"/>
        <label>1</label>
    </ligand>
</feature>
<dbReference type="Gene3D" id="3.80.30.20">
    <property type="entry name" value="tm_1862 like domain"/>
    <property type="match status" value="1"/>
</dbReference>
<accession>A0A6P1YRR5</accession>
<evidence type="ECO:0000256" key="6">
    <source>
        <dbReference type="ARBA" id="ARBA00023004"/>
    </source>
</evidence>
<dbReference type="PROSITE" id="PS51918">
    <property type="entry name" value="RADICAL_SAM"/>
    <property type="match status" value="1"/>
</dbReference>
<dbReference type="SUPFAM" id="SSF102114">
    <property type="entry name" value="Radical SAM enzymes"/>
    <property type="match status" value="1"/>
</dbReference>
<comment type="subcellular location">
    <subcellularLocation>
        <location evidence="8">Cytoplasm</location>
    </subcellularLocation>
</comment>
<keyword evidence="5 8" id="KW-0479">Metal-binding</keyword>
<dbReference type="AlphaFoldDB" id="A0A6P1YRR5"/>
<dbReference type="HAMAP" id="MF_01865">
    <property type="entry name" value="MTTase_RimO"/>
    <property type="match status" value="1"/>
</dbReference>
<dbReference type="Pfam" id="PF00919">
    <property type="entry name" value="UPF0004"/>
    <property type="match status" value="1"/>
</dbReference>
<keyword evidence="4 8" id="KW-0949">S-adenosyl-L-methionine</keyword>
<dbReference type="NCBIfam" id="TIGR00089">
    <property type="entry name" value="MiaB/RimO family radical SAM methylthiotransferase"/>
    <property type="match status" value="1"/>
</dbReference>
<dbReference type="GO" id="GO:0035599">
    <property type="term" value="F:aspartic acid methylthiotransferase activity"/>
    <property type="evidence" value="ECO:0007669"/>
    <property type="project" value="TreeGrafter"/>
</dbReference>
<dbReference type="CDD" id="cd01335">
    <property type="entry name" value="Radical_SAM"/>
    <property type="match status" value="1"/>
</dbReference>
<comment type="cofactor">
    <cofactor evidence="8">
        <name>[4Fe-4S] cluster</name>
        <dbReference type="ChEBI" id="CHEBI:49883"/>
    </cofactor>
    <text evidence="8">Binds 2 [4Fe-4S] clusters. One cluster is coordinated with 3 cysteines and an exchangeable S-adenosyl-L-methionine.</text>
</comment>
<dbReference type="Pfam" id="PF18693">
    <property type="entry name" value="TRAM_2"/>
    <property type="match status" value="1"/>
</dbReference>
<sequence>MATFASSDAFNDARNGAPRISFVSLGCPKALVDSERIVTSLRSEGYELSRRHEGADLVIVNTCGFLDSAKAESLAAIGDALKENGKVIVTGCMGAEPEQIRAVHPGVLAVTGPQQYESVLAAVHQAVPPQHDPFVDLVPPQGIKLTPRHYAYLKISEGCNNRCTFCIIPKLRGDLVSRPAADVLREAEKLVAAGVKELLVISQDTSAYGVDTKYAPSLWKDGQGHEREVRTRFLDLARELGTLGAWVRLHYVYPYPHVDEVIGLMSDGVVLPYLDIPFQHASPSVLKRMKRPAAQEKTLARIQAWRAACPDLTLRSTFIVGFPGETEAEFQELIDFLDEAELDRVGCFKYEPVAGAPANELGAAIAEEVKQERWERFMAVQQRVSARRLKRKVGTRQQVIIDSVGPTVAVGRTKADAPEIDGVVHVASRRPLRVGEIATVKIERADAYDLHGMAVGF</sequence>
<dbReference type="PANTHER" id="PTHR43837:SF1">
    <property type="entry name" value="RIBOSOMAL PROTEIN US12 METHYLTHIOTRANSFERASE RIMO"/>
    <property type="match status" value="1"/>
</dbReference>
<comment type="similarity">
    <text evidence="8">Belongs to the methylthiotransferase family. RimO subfamily.</text>
</comment>
<keyword evidence="1 8" id="KW-0004">4Fe-4S</keyword>
<protein>
    <recommendedName>
        <fullName evidence="8">Ribosomal protein uS12 methylthiotransferase RimO</fullName>
        <shortName evidence="8">uS12 MTTase</shortName>
        <shortName evidence="8">uS12 methylthiotransferase</shortName>
        <ecNumber evidence="8">2.8.4.4</ecNumber>
    </recommendedName>
    <alternativeName>
        <fullName evidence="8">Ribosomal protein uS12 (aspartate-C(3))-methylthiotransferase</fullName>
    </alternativeName>
    <alternativeName>
        <fullName evidence="8">Ribosome maturation factor RimO</fullName>
    </alternativeName>
</protein>
<dbReference type="PROSITE" id="PS51449">
    <property type="entry name" value="MTTASE_N"/>
    <property type="match status" value="1"/>
</dbReference>
<feature type="domain" description="MTTase N-terminal" evidence="10">
    <location>
        <begin position="18"/>
        <end position="128"/>
    </location>
</feature>
<feature type="domain" description="Radical SAM core" evidence="11">
    <location>
        <begin position="145"/>
        <end position="387"/>
    </location>
</feature>
<dbReference type="InterPro" id="IPR005839">
    <property type="entry name" value="Methylthiotransferase"/>
</dbReference>
<dbReference type="InterPro" id="IPR005840">
    <property type="entry name" value="Ribosomal_uS12_MeSTrfase_RimO"/>
</dbReference>
<dbReference type="SFLD" id="SFLDF00274">
    <property type="entry name" value="ribosomal_protein_S12_methylth"/>
    <property type="match status" value="1"/>
</dbReference>
<comment type="function">
    <text evidence="8">Catalyzes the methylthiolation of an aspartic acid residue of ribosomal protein uS12.</text>
</comment>
<keyword evidence="2 8" id="KW-0963">Cytoplasm</keyword>
<dbReference type="EMBL" id="CP048630">
    <property type="protein sequence ID" value="QIB35822.1"/>
    <property type="molecule type" value="Genomic_DNA"/>
</dbReference>
<dbReference type="InterPro" id="IPR013848">
    <property type="entry name" value="Methylthiotransferase_N"/>
</dbReference>
<keyword evidence="7 8" id="KW-0411">Iron-sulfur</keyword>
<proteinExistence type="inferred from homology"/>
<dbReference type="Gene3D" id="3.40.50.12160">
    <property type="entry name" value="Methylthiotransferase, N-terminal domain"/>
    <property type="match status" value="1"/>
</dbReference>
<dbReference type="NCBIfam" id="TIGR01125">
    <property type="entry name" value="30S ribosomal protein S12 methylthiotransferase RimO"/>
    <property type="match status" value="1"/>
</dbReference>
<evidence type="ECO:0000256" key="8">
    <source>
        <dbReference type="HAMAP-Rule" id="MF_01865"/>
    </source>
</evidence>
<evidence type="ECO:0000259" key="9">
    <source>
        <dbReference type="PROSITE" id="PS50926"/>
    </source>
</evidence>
<dbReference type="KEGG" id="apra:G3A50_20480"/>
<keyword evidence="12" id="KW-0687">Ribonucleoprotein</keyword>
<dbReference type="GO" id="GO:0005840">
    <property type="term" value="C:ribosome"/>
    <property type="evidence" value="ECO:0007669"/>
    <property type="project" value="UniProtKB-KW"/>
</dbReference>
<evidence type="ECO:0000256" key="3">
    <source>
        <dbReference type="ARBA" id="ARBA00022679"/>
    </source>
</evidence>
<dbReference type="PANTHER" id="PTHR43837">
    <property type="entry name" value="RIBOSOMAL PROTEIN S12 METHYLTHIOTRANSFERASE RIMO"/>
    <property type="match status" value="1"/>
</dbReference>
<dbReference type="GO" id="GO:0046872">
    <property type="term" value="F:metal ion binding"/>
    <property type="evidence" value="ECO:0007669"/>
    <property type="project" value="UniProtKB-KW"/>
</dbReference>
<dbReference type="InterPro" id="IPR002792">
    <property type="entry name" value="TRAM_dom"/>
</dbReference>
<dbReference type="GO" id="GO:0005829">
    <property type="term" value="C:cytosol"/>
    <property type="evidence" value="ECO:0007669"/>
    <property type="project" value="TreeGrafter"/>
</dbReference>
<dbReference type="Pfam" id="PF04055">
    <property type="entry name" value="Radical_SAM"/>
    <property type="match status" value="1"/>
</dbReference>
<name>A0A6P1YRR5_9HYPH</name>
<dbReference type="FunFam" id="3.40.50.12160:FF:000002">
    <property type="entry name" value="Ribosomal protein S12 methylthiotransferase RimO"/>
    <property type="match status" value="1"/>
</dbReference>
<feature type="domain" description="TRAM" evidence="9">
    <location>
        <begin position="390"/>
        <end position="456"/>
    </location>
</feature>
<dbReference type="InterPro" id="IPR038135">
    <property type="entry name" value="Methylthiotransferase_N_sf"/>
</dbReference>
<comment type="catalytic activity">
    <reaction evidence="8">
        <text>L-aspartate(89)-[ribosomal protein uS12]-hydrogen + (sulfur carrier)-SH + AH2 + 2 S-adenosyl-L-methionine = 3-methylsulfanyl-L-aspartate(89)-[ribosomal protein uS12]-hydrogen + (sulfur carrier)-H + 5'-deoxyadenosine + L-methionine + A + S-adenosyl-L-homocysteine + 2 H(+)</text>
        <dbReference type="Rhea" id="RHEA:37087"/>
        <dbReference type="Rhea" id="RHEA-COMP:10460"/>
        <dbReference type="Rhea" id="RHEA-COMP:10461"/>
        <dbReference type="Rhea" id="RHEA-COMP:14737"/>
        <dbReference type="Rhea" id="RHEA-COMP:14739"/>
        <dbReference type="ChEBI" id="CHEBI:13193"/>
        <dbReference type="ChEBI" id="CHEBI:15378"/>
        <dbReference type="ChEBI" id="CHEBI:17319"/>
        <dbReference type="ChEBI" id="CHEBI:17499"/>
        <dbReference type="ChEBI" id="CHEBI:29917"/>
        <dbReference type="ChEBI" id="CHEBI:29961"/>
        <dbReference type="ChEBI" id="CHEBI:57844"/>
        <dbReference type="ChEBI" id="CHEBI:57856"/>
        <dbReference type="ChEBI" id="CHEBI:59789"/>
        <dbReference type="ChEBI" id="CHEBI:64428"/>
        <dbReference type="ChEBI" id="CHEBI:73599"/>
        <dbReference type="EC" id="2.8.4.4"/>
    </reaction>
</comment>
<dbReference type="InterPro" id="IPR023404">
    <property type="entry name" value="rSAM_horseshoe"/>
</dbReference>
<feature type="binding site" evidence="8">
    <location>
        <position position="166"/>
    </location>
    <ligand>
        <name>[4Fe-4S] cluster</name>
        <dbReference type="ChEBI" id="CHEBI:49883"/>
        <label>2</label>
        <note>4Fe-4S-S-AdoMet</note>
    </ligand>
</feature>
<feature type="binding site" evidence="8">
    <location>
        <position position="163"/>
    </location>
    <ligand>
        <name>[4Fe-4S] cluster</name>
        <dbReference type="ChEBI" id="CHEBI:49883"/>
        <label>2</label>
        <note>4Fe-4S-S-AdoMet</note>
    </ligand>
</feature>
<dbReference type="EC" id="2.8.4.4" evidence="8"/>
<dbReference type="GO" id="GO:0006400">
    <property type="term" value="P:tRNA modification"/>
    <property type="evidence" value="ECO:0007669"/>
    <property type="project" value="InterPro"/>
</dbReference>
<evidence type="ECO:0000256" key="4">
    <source>
        <dbReference type="ARBA" id="ARBA00022691"/>
    </source>
</evidence>
<dbReference type="GO" id="GO:0103039">
    <property type="term" value="F:protein methylthiotransferase activity"/>
    <property type="evidence" value="ECO:0007669"/>
    <property type="project" value="UniProtKB-EC"/>
</dbReference>
<dbReference type="SMART" id="SM00729">
    <property type="entry name" value="Elp3"/>
    <property type="match status" value="1"/>
</dbReference>
<dbReference type="InterPro" id="IPR006638">
    <property type="entry name" value="Elp3/MiaA/NifB-like_rSAM"/>
</dbReference>
<dbReference type="InterPro" id="IPR007197">
    <property type="entry name" value="rSAM"/>
</dbReference>
<evidence type="ECO:0000313" key="12">
    <source>
        <dbReference type="EMBL" id="QIB35822.1"/>
    </source>
</evidence>
<dbReference type="PROSITE" id="PS01278">
    <property type="entry name" value="MTTASE_RADICAL"/>
    <property type="match status" value="1"/>
</dbReference>
<evidence type="ECO:0000256" key="7">
    <source>
        <dbReference type="ARBA" id="ARBA00023014"/>
    </source>
</evidence>
<dbReference type="GO" id="GO:0051539">
    <property type="term" value="F:4 iron, 4 sulfur cluster binding"/>
    <property type="evidence" value="ECO:0007669"/>
    <property type="project" value="UniProtKB-UniRule"/>
</dbReference>
<dbReference type="InterPro" id="IPR020612">
    <property type="entry name" value="Methylthiotransferase_CS"/>
</dbReference>
<evidence type="ECO:0000259" key="11">
    <source>
        <dbReference type="PROSITE" id="PS51918"/>
    </source>
</evidence>
<dbReference type="SFLD" id="SFLDG01082">
    <property type="entry name" value="B12-binding_domain_containing"/>
    <property type="match status" value="1"/>
</dbReference>
<feature type="binding site" evidence="8">
    <location>
        <position position="27"/>
    </location>
    <ligand>
        <name>[4Fe-4S] cluster</name>
        <dbReference type="ChEBI" id="CHEBI:49883"/>
        <label>1</label>
    </ligand>
</feature>
<evidence type="ECO:0000256" key="1">
    <source>
        <dbReference type="ARBA" id="ARBA00022485"/>
    </source>
</evidence>
<dbReference type="SFLD" id="SFLDS00029">
    <property type="entry name" value="Radical_SAM"/>
    <property type="match status" value="1"/>
</dbReference>
<dbReference type="InterPro" id="IPR012340">
    <property type="entry name" value="NA-bd_OB-fold"/>
</dbReference>
<gene>
    <name evidence="8 12" type="primary">rimO</name>
    <name evidence="12" type="ORF">G3A50_20480</name>
</gene>
<evidence type="ECO:0000259" key="10">
    <source>
        <dbReference type="PROSITE" id="PS51449"/>
    </source>
</evidence>
<keyword evidence="6 8" id="KW-0408">Iron</keyword>
<organism evidence="12 13">
    <name type="scientific">Ancylobacter pratisalsi</name>
    <dbReference type="NCBI Taxonomy" id="1745854"/>
    <lineage>
        <taxon>Bacteria</taxon>
        <taxon>Pseudomonadati</taxon>
        <taxon>Pseudomonadota</taxon>
        <taxon>Alphaproteobacteria</taxon>
        <taxon>Hyphomicrobiales</taxon>
        <taxon>Xanthobacteraceae</taxon>
        <taxon>Ancylobacter</taxon>
    </lineage>
</organism>
<dbReference type="Gene3D" id="2.40.50.140">
    <property type="entry name" value="Nucleic acid-binding proteins"/>
    <property type="match status" value="1"/>
</dbReference>
<feature type="binding site" evidence="8">
    <location>
        <position position="159"/>
    </location>
    <ligand>
        <name>[4Fe-4S] cluster</name>
        <dbReference type="ChEBI" id="CHEBI:49883"/>
        <label>2</label>
        <note>4Fe-4S-S-AdoMet</note>
    </ligand>
</feature>
<dbReference type="InterPro" id="IPR058240">
    <property type="entry name" value="rSAM_sf"/>
</dbReference>
<evidence type="ECO:0000256" key="2">
    <source>
        <dbReference type="ARBA" id="ARBA00022490"/>
    </source>
</evidence>
<keyword evidence="3 8" id="KW-0808">Transferase</keyword>
<evidence type="ECO:0000313" key="13">
    <source>
        <dbReference type="Proteomes" id="UP000464751"/>
    </source>
</evidence>
<dbReference type="FunFam" id="3.80.30.20:FF:000001">
    <property type="entry name" value="tRNA-2-methylthio-N(6)-dimethylallyladenosine synthase 2"/>
    <property type="match status" value="1"/>
</dbReference>
<dbReference type="PROSITE" id="PS50926">
    <property type="entry name" value="TRAM"/>
    <property type="match status" value="1"/>
</dbReference>
<dbReference type="RefSeq" id="WP_163076961.1">
    <property type="nucleotide sequence ID" value="NZ_CP048630.1"/>
</dbReference>
<reference evidence="12 13" key="1">
    <citation type="submission" date="2020-02" db="EMBL/GenBank/DDBJ databases">
        <authorList>
            <person name="Li G."/>
        </authorList>
    </citation>
    <scope>NUCLEOTIDE SEQUENCE [LARGE SCALE GENOMIC DNA]</scope>
    <source>
        <strain evidence="12 13">DSM 102029</strain>
    </source>
</reference>
<evidence type="ECO:0000256" key="5">
    <source>
        <dbReference type="ARBA" id="ARBA00022723"/>
    </source>
</evidence>
<feature type="binding site" evidence="8">
    <location>
        <position position="63"/>
    </location>
    <ligand>
        <name>[4Fe-4S] cluster</name>
        <dbReference type="ChEBI" id="CHEBI:49883"/>
        <label>1</label>
    </ligand>
</feature>
<keyword evidence="12" id="KW-0689">Ribosomal protein</keyword>
<dbReference type="Proteomes" id="UP000464751">
    <property type="component" value="Chromosome"/>
</dbReference>
<dbReference type="SFLD" id="SFLDG01061">
    <property type="entry name" value="methylthiotransferase"/>
    <property type="match status" value="1"/>
</dbReference>